<dbReference type="EMBL" id="AOGT01001135">
    <property type="protein sequence ID" value="EMG48372.1"/>
    <property type="molecule type" value="Genomic_DNA"/>
</dbReference>
<evidence type="ECO:0000256" key="3">
    <source>
        <dbReference type="ARBA" id="ARBA00006375"/>
    </source>
</evidence>
<keyword evidence="8 13" id="KW-1133">Transmembrane helix</keyword>
<dbReference type="SUPFAM" id="SSF103506">
    <property type="entry name" value="Mitochondrial carrier"/>
    <property type="match status" value="1"/>
</dbReference>
<evidence type="ECO:0000256" key="11">
    <source>
        <dbReference type="PROSITE-ProRule" id="PRU00282"/>
    </source>
</evidence>
<dbReference type="Gene3D" id="1.50.40.10">
    <property type="entry name" value="Mitochondrial carrier domain"/>
    <property type="match status" value="1"/>
</dbReference>
<evidence type="ECO:0000256" key="2">
    <source>
        <dbReference type="ARBA" id="ARBA00004225"/>
    </source>
</evidence>
<keyword evidence="5 12" id="KW-0813">Transport</keyword>
<evidence type="ECO:0000256" key="4">
    <source>
        <dbReference type="ARBA" id="ARBA00021935"/>
    </source>
</evidence>
<comment type="similarity">
    <text evidence="3 12">Belongs to the mitochondrial carrier (TC 2.A.29) family.</text>
</comment>
<evidence type="ECO:0000256" key="12">
    <source>
        <dbReference type="RuleBase" id="RU000488"/>
    </source>
</evidence>
<dbReference type="InterPro" id="IPR018108">
    <property type="entry name" value="MCP_transmembrane"/>
</dbReference>
<comment type="caution">
    <text evidence="14">The sequence shown here is derived from an EMBL/GenBank/DDBJ whole genome shotgun (WGS) entry which is preliminary data.</text>
</comment>
<dbReference type="eggNOG" id="KOG0762">
    <property type="taxonomic scope" value="Eukaryota"/>
</dbReference>
<evidence type="ECO:0000256" key="7">
    <source>
        <dbReference type="ARBA" id="ARBA00022737"/>
    </source>
</evidence>
<dbReference type="Pfam" id="PF00153">
    <property type="entry name" value="Mito_carr"/>
    <property type="match status" value="3"/>
</dbReference>
<name>M3HLQ8_CANMX</name>
<feature type="transmembrane region" description="Helical" evidence="13">
    <location>
        <begin position="222"/>
        <end position="241"/>
    </location>
</feature>
<keyword evidence="7" id="KW-0677">Repeat</keyword>
<proteinExistence type="inferred from homology"/>
<evidence type="ECO:0000256" key="8">
    <source>
        <dbReference type="ARBA" id="ARBA00022989"/>
    </source>
</evidence>
<evidence type="ECO:0000256" key="10">
    <source>
        <dbReference type="ARBA" id="ARBA00023136"/>
    </source>
</evidence>
<reference evidence="14 15" key="1">
    <citation type="submission" date="2013-02" db="EMBL/GenBank/DDBJ databases">
        <title>Genome sequence of Candida maltosa Xu316, a potential industrial strain for xylitol and ethanol production.</title>
        <authorList>
            <person name="Yu J."/>
            <person name="Wang Q."/>
            <person name="Geng X."/>
            <person name="Bao W."/>
            <person name="He P."/>
            <person name="Cai J."/>
        </authorList>
    </citation>
    <scope>NUCLEOTIDE SEQUENCE [LARGE SCALE GENOMIC DNA]</scope>
    <source>
        <strain evidence="15">Xu316</strain>
    </source>
</reference>
<dbReference type="GO" id="GO:0000064">
    <property type="term" value="F:L-ornithine transmembrane transporter activity"/>
    <property type="evidence" value="ECO:0007669"/>
    <property type="project" value="TreeGrafter"/>
</dbReference>
<organism evidence="14 15">
    <name type="scientific">Candida maltosa (strain Xu316)</name>
    <name type="common">Yeast</name>
    <dbReference type="NCBI Taxonomy" id="1245528"/>
    <lineage>
        <taxon>Eukaryota</taxon>
        <taxon>Fungi</taxon>
        <taxon>Dikarya</taxon>
        <taxon>Ascomycota</taxon>
        <taxon>Saccharomycotina</taxon>
        <taxon>Pichiomycetes</taxon>
        <taxon>Debaryomycetaceae</taxon>
        <taxon>Candida/Lodderomyces clade</taxon>
        <taxon>Candida</taxon>
    </lineage>
</organism>
<dbReference type="OMA" id="VYRESGW"/>
<evidence type="ECO:0000313" key="15">
    <source>
        <dbReference type="Proteomes" id="UP000011777"/>
    </source>
</evidence>
<sequence>MSIVVQEEEERLIDQYEHPSPEVKNPPKYIAFLAGMFSGVTKNLVGHPFDTAKTRLQTAPDGQFKGVIDCVWQTVKKEGPLAFYKGMTPPLIGWVMMDSVMLGSLHTYREWTKHYIYPEESKLPLLGHCIAGLGSGLTVSFVAAPIEQFKARLQVQYDNKTKKYTGPIDVAKKIYKAAGIRGIYSGLLSTMIFRTNFVFWWGSYEIFSQYFAKNTNMSTPSINFWAGGLSATVFWIFAYPADVVKQNIMIDSPIRSEKKFPRWIDAVKYIYKERGIAGFGRGMVPAMLRSFPANAAALWAFESVMRLSK</sequence>
<dbReference type="PANTHER" id="PTHR45624">
    <property type="entry name" value="MITOCHONDRIAL BASIC AMINO ACIDS TRANSPORTER-RELATED"/>
    <property type="match status" value="1"/>
</dbReference>
<feature type="transmembrane region" description="Helical" evidence="13">
    <location>
        <begin position="182"/>
        <end position="202"/>
    </location>
</feature>
<dbReference type="AlphaFoldDB" id="M3HLQ8"/>
<protein>
    <recommendedName>
        <fullName evidence="4">Mitochondrial thiamine pyrophosphate carrier 1</fullName>
    </recommendedName>
</protein>
<dbReference type="OrthoDB" id="193856at2759"/>
<evidence type="ECO:0000256" key="5">
    <source>
        <dbReference type="ARBA" id="ARBA00022448"/>
    </source>
</evidence>
<feature type="repeat" description="Solcar" evidence="11">
    <location>
        <begin position="26"/>
        <end position="111"/>
    </location>
</feature>
<dbReference type="InterPro" id="IPR023395">
    <property type="entry name" value="MCP_dom_sf"/>
</dbReference>
<dbReference type="HOGENOM" id="CLU_015166_16_4_1"/>
<accession>M3HLQ8</accession>
<feature type="repeat" description="Solcar" evidence="11">
    <location>
        <begin position="218"/>
        <end position="307"/>
    </location>
</feature>
<evidence type="ECO:0000313" key="14">
    <source>
        <dbReference type="EMBL" id="EMG48372.1"/>
    </source>
</evidence>
<comment type="function">
    <text evidence="1">Mitochondrial transporter that mediates uptake of thiamine pyrophosphate (ThPP) into mitochondria.</text>
</comment>
<feature type="repeat" description="Solcar" evidence="11">
    <location>
        <begin position="123"/>
        <end position="210"/>
    </location>
</feature>
<keyword evidence="15" id="KW-1185">Reference proteome</keyword>
<evidence type="ECO:0000256" key="6">
    <source>
        <dbReference type="ARBA" id="ARBA00022692"/>
    </source>
</evidence>
<keyword evidence="10 11" id="KW-0472">Membrane</keyword>
<evidence type="ECO:0000256" key="9">
    <source>
        <dbReference type="ARBA" id="ARBA00023128"/>
    </source>
</evidence>
<keyword evidence="6 11" id="KW-0812">Transmembrane</keyword>
<dbReference type="PANTHER" id="PTHR45624:SF57">
    <property type="entry name" value="MITOCHONDRIAL SUBSTRATE CARRIER FAMILY PROTEIN L"/>
    <property type="match status" value="1"/>
</dbReference>
<dbReference type="GO" id="GO:1990575">
    <property type="term" value="P:mitochondrial L-ornithine transmembrane transport"/>
    <property type="evidence" value="ECO:0007669"/>
    <property type="project" value="TreeGrafter"/>
</dbReference>
<dbReference type="GO" id="GO:0031966">
    <property type="term" value="C:mitochondrial membrane"/>
    <property type="evidence" value="ECO:0007669"/>
    <property type="project" value="UniProtKB-SubCell"/>
</dbReference>
<dbReference type="PROSITE" id="PS50920">
    <property type="entry name" value="SOLCAR"/>
    <property type="match status" value="3"/>
</dbReference>
<keyword evidence="9" id="KW-0496">Mitochondrion</keyword>
<evidence type="ECO:0000256" key="13">
    <source>
        <dbReference type="SAM" id="Phobius"/>
    </source>
</evidence>
<dbReference type="Proteomes" id="UP000011777">
    <property type="component" value="Unassembled WGS sequence"/>
</dbReference>
<evidence type="ECO:0000256" key="1">
    <source>
        <dbReference type="ARBA" id="ARBA00002238"/>
    </source>
</evidence>
<gene>
    <name evidence="14" type="ORF">G210_1065</name>
</gene>
<comment type="subcellular location">
    <subcellularLocation>
        <location evidence="2">Mitochondrion membrane</location>
        <topology evidence="2">Multi-pass membrane protein</topology>
    </subcellularLocation>
</comment>
<dbReference type="InterPro" id="IPR050567">
    <property type="entry name" value="Mitochondrial_Carrier"/>
</dbReference>